<evidence type="ECO:0000256" key="1">
    <source>
        <dbReference type="ARBA" id="ARBA00010607"/>
    </source>
</evidence>
<evidence type="ECO:0008006" key="6">
    <source>
        <dbReference type="Google" id="ProtNLM"/>
    </source>
</evidence>
<dbReference type="InterPro" id="IPR001938">
    <property type="entry name" value="Thaumatin"/>
</dbReference>
<dbReference type="SUPFAM" id="SSF49870">
    <property type="entry name" value="Osmotin, thaumatin-like protein"/>
    <property type="match status" value="1"/>
</dbReference>
<evidence type="ECO:0000256" key="2">
    <source>
        <dbReference type="ARBA" id="ARBA00023157"/>
    </source>
</evidence>
<reference evidence="4" key="1">
    <citation type="submission" date="2017-07" db="EMBL/GenBank/DDBJ databases">
        <title>Taro Niue Genome Assembly and Annotation.</title>
        <authorList>
            <person name="Atibalentja N."/>
            <person name="Keating K."/>
            <person name="Fields C.J."/>
        </authorList>
    </citation>
    <scope>NUCLEOTIDE SEQUENCE</scope>
    <source>
        <strain evidence="4">Niue_2</strain>
        <tissue evidence="4">Leaf</tissue>
    </source>
</reference>
<keyword evidence="5" id="KW-1185">Reference proteome</keyword>
<evidence type="ECO:0000313" key="5">
    <source>
        <dbReference type="Proteomes" id="UP000652761"/>
    </source>
</evidence>
<dbReference type="PRINTS" id="PR00347">
    <property type="entry name" value="THAUMATIN"/>
</dbReference>
<feature type="disulfide bond" evidence="3">
    <location>
        <begin position="188"/>
        <end position="197"/>
    </location>
</feature>
<feature type="disulfide bond" evidence="3">
    <location>
        <begin position="167"/>
        <end position="184"/>
    </location>
</feature>
<name>A0A843WVK4_COLES</name>
<proteinExistence type="inferred from homology"/>
<feature type="disulfide bond" evidence="3">
    <location>
        <begin position="198"/>
        <end position="208"/>
    </location>
</feature>
<comment type="similarity">
    <text evidence="1">Belongs to the thaumatin family.</text>
</comment>
<dbReference type="CDD" id="cd09218">
    <property type="entry name" value="TLP-PA"/>
    <property type="match status" value="1"/>
</dbReference>
<dbReference type="InterPro" id="IPR037176">
    <property type="entry name" value="Osmotin/thaumatin-like_sf"/>
</dbReference>
<dbReference type="Pfam" id="PF00314">
    <property type="entry name" value="Thaumatin"/>
    <property type="match status" value="1"/>
</dbReference>
<comment type="caution">
    <text evidence="4">The sequence shown here is derived from an EMBL/GenBank/DDBJ whole genome shotgun (WGS) entry which is preliminary data.</text>
</comment>
<dbReference type="Proteomes" id="UP000652761">
    <property type="component" value="Unassembled WGS sequence"/>
</dbReference>
<protein>
    <recommendedName>
        <fullName evidence="6">Thaumatin-like protein</fullName>
    </recommendedName>
</protein>
<accession>A0A843WVK4</accession>
<dbReference type="PIRSF" id="PIRSF002703">
    <property type="entry name" value="Thaumatin"/>
    <property type="match status" value="1"/>
</dbReference>
<evidence type="ECO:0000313" key="4">
    <source>
        <dbReference type="EMBL" id="MQM12137.1"/>
    </source>
</evidence>
<sequence length="253" mass="26422">MRKLLTYRLSPCHGILAGAQSAAVLTVVNNCNHMIWPALFGSNVALSTTGFALSPGESMVVQGPAGMSGRVWARTLCNVDPSTNTFACATGDCGTGAVECSGRTGAAPATLVEFKLDGDGGKDFFDVSLVDGFNLPVEALPQALAGGDNSGAKCEVTNCPVDLNNRCPPELAMHDMSSGQVVACKSACLALGKDEYCCTGEYANPQICHETPYSRVFKDACPRAYSYAYDDATSTFTCASGSTNYLITFCPGT</sequence>
<dbReference type="AlphaFoldDB" id="A0A843WVK4"/>
<keyword evidence="2 3" id="KW-1015">Disulfide bond</keyword>
<dbReference type="SMART" id="SM00205">
    <property type="entry name" value="THN"/>
    <property type="match status" value="1"/>
</dbReference>
<dbReference type="PROSITE" id="PS51367">
    <property type="entry name" value="THAUMATIN_2"/>
    <property type="match status" value="1"/>
</dbReference>
<feature type="disulfide bond" evidence="3">
    <location>
        <begin position="159"/>
        <end position="221"/>
    </location>
</feature>
<dbReference type="EMBL" id="NMUH01005208">
    <property type="protein sequence ID" value="MQM12137.1"/>
    <property type="molecule type" value="Genomic_DNA"/>
</dbReference>
<feature type="disulfide bond" evidence="3">
    <location>
        <begin position="77"/>
        <end position="88"/>
    </location>
</feature>
<dbReference type="OrthoDB" id="430315at2759"/>
<gene>
    <name evidence="4" type="ORF">Taro_045051</name>
</gene>
<organism evidence="4 5">
    <name type="scientific">Colocasia esculenta</name>
    <name type="common">Wild taro</name>
    <name type="synonym">Arum esculentum</name>
    <dbReference type="NCBI Taxonomy" id="4460"/>
    <lineage>
        <taxon>Eukaryota</taxon>
        <taxon>Viridiplantae</taxon>
        <taxon>Streptophyta</taxon>
        <taxon>Embryophyta</taxon>
        <taxon>Tracheophyta</taxon>
        <taxon>Spermatophyta</taxon>
        <taxon>Magnoliopsida</taxon>
        <taxon>Liliopsida</taxon>
        <taxon>Araceae</taxon>
        <taxon>Aroideae</taxon>
        <taxon>Colocasieae</taxon>
        <taxon>Colocasia</taxon>
    </lineage>
</organism>
<feature type="disulfide bond" evidence="3">
    <location>
        <begin position="93"/>
        <end position="100"/>
    </location>
</feature>
<evidence type="ECO:0000256" key="3">
    <source>
        <dbReference type="PIRSR" id="PIRSR002703-1"/>
    </source>
</evidence>
<feature type="disulfide bond" evidence="3">
    <location>
        <begin position="154"/>
        <end position="238"/>
    </location>
</feature>
<dbReference type="PANTHER" id="PTHR31048">
    <property type="entry name" value="OS03G0233200 PROTEIN"/>
    <property type="match status" value="1"/>
</dbReference>
<dbReference type="FunFam" id="2.60.110.10:FF:000002">
    <property type="entry name" value="Thaumatin-like protein 1a"/>
    <property type="match status" value="1"/>
</dbReference>
<feature type="disulfide bond" evidence="3">
    <location>
        <begin position="31"/>
        <end position="250"/>
    </location>
</feature>
<dbReference type="Gene3D" id="2.60.110.10">
    <property type="entry name" value="Thaumatin"/>
    <property type="match status" value="1"/>
</dbReference>